<protein>
    <submittedName>
        <fullName evidence="2">SMI1/KNR4 family protein</fullName>
    </submittedName>
</protein>
<feature type="domain" description="Knr4/Smi1-like" evidence="1">
    <location>
        <begin position="8"/>
        <end position="142"/>
    </location>
</feature>
<organism evidence="2 3">
    <name type="scientific">Lacrimispora amygdalina</name>
    <dbReference type="NCBI Taxonomy" id="253257"/>
    <lineage>
        <taxon>Bacteria</taxon>
        <taxon>Bacillati</taxon>
        <taxon>Bacillota</taxon>
        <taxon>Clostridia</taxon>
        <taxon>Lachnospirales</taxon>
        <taxon>Lachnospiraceae</taxon>
        <taxon>Lacrimispora</taxon>
    </lineage>
</organism>
<evidence type="ECO:0000313" key="2">
    <source>
        <dbReference type="EMBL" id="GLB28679.1"/>
    </source>
</evidence>
<dbReference type="EMBL" id="BRPJ01000010">
    <property type="protein sequence ID" value="GLB28679.1"/>
    <property type="molecule type" value="Genomic_DNA"/>
</dbReference>
<dbReference type="Pfam" id="PF09346">
    <property type="entry name" value="SMI1_KNR4"/>
    <property type="match status" value="1"/>
</dbReference>
<dbReference type="Proteomes" id="UP001419084">
    <property type="component" value="Unassembled WGS sequence"/>
</dbReference>
<accession>A0ABQ5M174</accession>
<dbReference type="Gene3D" id="3.40.1580.10">
    <property type="entry name" value="SMI1/KNR4-like"/>
    <property type="match status" value="1"/>
</dbReference>
<dbReference type="SMART" id="SM00860">
    <property type="entry name" value="SMI1_KNR4"/>
    <property type="match status" value="1"/>
</dbReference>
<reference evidence="2 3" key="1">
    <citation type="journal article" date="2024" name="Int. J. Syst. Evol. Microbiol.">
        <title>Lacrimispora brassicae sp. nov. isolated from fermented cabbage, and proposal of Clostridium indicum Gundawar et al. 2019 and Clostridium methoxybenzovorans Mechichi et al. 1999 as heterotypic synonyms of Lacrimispora amygdalina (Parshina et al. 2003) Haas and Blanchard 2020 and Lacrimispora indolis (McClung and McCoy 1957) Haas and Blanchard 2020, respectively.</title>
        <authorList>
            <person name="Kobayashi H."/>
            <person name="Tanizawa Y."/>
            <person name="Sakamoto M."/>
            <person name="Ohkuma M."/>
            <person name="Tohno M."/>
        </authorList>
    </citation>
    <scope>NUCLEOTIDE SEQUENCE [LARGE SCALE GENOMIC DNA]</scope>
    <source>
        <strain evidence="2 3">DSM 12857</strain>
    </source>
</reference>
<keyword evidence="3" id="KW-1185">Reference proteome</keyword>
<evidence type="ECO:0000259" key="1">
    <source>
        <dbReference type="SMART" id="SM00860"/>
    </source>
</evidence>
<evidence type="ECO:0000313" key="3">
    <source>
        <dbReference type="Proteomes" id="UP001419084"/>
    </source>
</evidence>
<sequence>MFKSTFKKITKIDIVDLENALSTRIPEDYTDFLLTYNGGVVEPYIKVKVNDLSSYVNIDVIYGINTGNTNSDILTWTNKFSDDMLESSLIIADTLENGFIILICTGEYKGVYYWDDSYHFDSSEDDMNTYFIADSFSDFLTLINECKNK</sequence>
<gene>
    <name evidence="2" type="ORF">LAD12857_06020</name>
</gene>
<dbReference type="SUPFAM" id="SSF160631">
    <property type="entry name" value="SMI1/KNR4-like"/>
    <property type="match status" value="1"/>
</dbReference>
<comment type="caution">
    <text evidence="2">The sequence shown here is derived from an EMBL/GenBank/DDBJ whole genome shotgun (WGS) entry which is preliminary data.</text>
</comment>
<proteinExistence type="predicted"/>
<dbReference type="InterPro" id="IPR018958">
    <property type="entry name" value="Knr4/Smi1-like_dom"/>
</dbReference>
<dbReference type="InterPro" id="IPR037883">
    <property type="entry name" value="Knr4/Smi1-like_sf"/>
</dbReference>
<name>A0ABQ5M174_9FIRM</name>
<dbReference type="RefSeq" id="WP_346064595.1">
    <property type="nucleotide sequence ID" value="NZ_BRPJ01000010.1"/>
</dbReference>